<evidence type="ECO:0000256" key="1">
    <source>
        <dbReference type="ARBA" id="ARBA00000085"/>
    </source>
</evidence>
<keyword evidence="4" id="KW-0597">Phosphoprotein</keyword>
<dbReference type="RefSeq" id="WP_165566108.1">
    <property type="nucleotide sequence ID" value="NZ_SAYU02000001.1"/>
</dbReference>
<protein>
    <recommendedName>
        <fullName evidence="3">histidine kinase</fullName>
        <ecNumber evidence="3">2.7.13.3</ecNumber>
    </recommendedName>
</protein>
<evidence type="ECO:0000256" key="4">
    <source>
        <dbReference type="ARBA" id="ARBA00022553"/>
    </source>
</evidence>
<gene>
    <name evidence="10" type="ORF">EPD83_000470</name>
</gene>
<keyword evidence="5" id="KW-0808">Transferase</keyword>
<evidence type="ECO:0000256" key="2">
    <source>
        <dbReference type="ARBA" id="ARBA00004236"/>
    </source>
</evidence>
<dbReference type="GO" id="GO:0005886">
    <property type="term" value="C:plasma membrane"/>
    <property type="evidence" value="ECO:0007669"/>
    <property type="project" value="UniProtKB-SubCell"/>
</dbReference>
<dbReference type="Pfam" id="PF00512">
    <property type="entry name" value="HisKA"/>
    <property type="match status" value="1"/>
</dbReference>
<dbReference type="EMBL" id="SAYU02000001">
    <property type="protein sequence ID" value="NHA66528.1"/>
    <property type="molecule type" value="Genomic_DNA"/>
</dbReference>
<dbReference type="PANTHER" id="PTHR43711:SF1">
    <property type="entry name" value="HISTIDINE KINASE 1"/>
    <property type="match status" value="1"/>
</dbReference>
<dbReference type="InterPro" id="IPR003661">
    <property type="entry name" value="HisK_dim/P_dom"/>
</dbReference>
<accession>A0A8T6QXX7</accession>
<dbReference type="CDD" id="cd00075">
    <property type="entry name" value="HATPase"/>
    <property type="match status" value="1"/>
</dbReference>
<keyword evidence="8" id="KW-0472">Membrane</keyword>
<evidence type="ECO:0000256" key="3">
    <source>
        <dbReference type="ARBA" id="ARBA00012438"/>
    </source>
</evidence>
<dbReference type="Pfam" id="PF02518">
    <property type="entry name" value="HATPase_c"/>
    <property type="match status" value="1"/>
</dbReference>
<evidence type="ECO:0000256" key="5">
    <source>
        <dbReference type="ARBA" id="ARBA00022679"/>
    </source>
</evidence>
<feature type="domain" description="Histidine kinase" evidence="9">
    <location>
        <begin position="122"/>
        <end position="334"/>
    </location>
</feature>
<keyword evidence="6 10" id="KW-0418">Kinase</keyword>
<dbReference type="PROSITE" id="PS50109">
    <property type="entry name" value="HIS_KIN"/>
    <property type="match status" value="1"/>
</dbReference>
<keyword evidence="11" id="KW-1185">Reference proteome</keyword>
<dbReference type="InterPro" id="IPR050736">
    <property type="entry name" value="Sensor_HK_Regulatory"/>
</dbReference>
<dbReference type="InterPro" id="IPR036890">
    <property type="entry name" value="HATPase_C_sf"/>
</dbReference>
<dbReference type="PRINTS" id="PR00344">
    <property type="entry name" value="BCTRLSENSOR"/>
</dbReference>
<evidence type="ECO:0000313" key="11">
    <source>
        <dbReference type="Proteomes" id="UP000287866"/>
    </source>
</evidence>
<dbReference type="GO" id="GO:0000155">
    <property type="term" value="F:phosphorelay sensor kinase activity"/>
    <property type="evidence" value="ECO:0007669"/>
    <property type="project" value="InterPro"/>
</dbReference>
<organism evidence="10 11">
    <name type="scientific">Phycicoccus flavus</name>
    <dbReference type="NCBI Taxonomy" id="2502783"/>
    <lineage>
        <taxon>Bacteria</taxon>
        <taxon>Bacillati</taxon>
        <taxon>Actinomycetota</taxon>
        <taxon>Actinomycetes</taxon>
        <taxon>Micrococcales</taxon>
        <taxon>Intrasporangiaceae</taxon>
        <taxon>Phycicoccus</taxon>
    </lineage>
</organism>
<reference evidence="10" key="1">
    <citation type="submission" date="2020-03" db="EMBL/GenBank/DDBJ databases">
        <title>Phycicoccus flavus sp. nov., a novel endophytic actinobacterium isolated from branch of Kandelia candel.</title>
        <authorList>
            <person name="Tuo L."/>
        </authorList>
    </citation>
    <scope>NUCLEOTIDE SEQUENCE</scope>
    <source>
        <strain evidence="10">CMS6Z-2</strain>
    </source>
</reference>
<sequence>MTPETSAVALSAVVTAGAGGTGALLLARLARERPAVAALGAPLVLVGSLAAGVAVATRSMLIAEDDYRTLLFVLLAGAPMAVVVGLLLARRVWRLEHEAASSRAARARDREIETSRRETIRWLSHDLRTPLAGIRVLAESLEDGAVAEPARAHSSIVREVDRMDGMVDDIAELSRLQGPAEMPREPVELDDLVSDAVSGVSPLADAAGVRLVAGDLAGATVLGEARALSRAVSNVLRNAVQHTPSGGSVTVGTRRDGDVVRVEVADGCGGLDEESLRHVFDAGWRGDTSRHERGMGLGLTITREVSRAHGGDATLANLPDGEGCVVTLAVPDAAAGRPSASG</sequence>
<dbReference type="PANTHER" id="PTHR43711">
    <property type="entry name" value="TWO-COMPONENT HISTIDINE KINASE"/>
    <property type="match status" value="1"/>
</dbReference>
<evidence type="ECO:0000256" key="7">
    <source>
        <dbReference type="ARBA" id="ARBA00023012"/>
    </source>
</evidence>
<dbReference type="SUPFAM" id="SSF55874">
    <property type="entry name" value="ATPase domain of HSP90 chaperone/DNA topoisomerase II/histidine kinase"/>
    <property type="match status" value="1"/>
</dbReference>
<name>A0A8T6QXX7_9MICO</name>
<comment type="subcellular location">
    <subcellularLocation>
        <location evidence="2">Cell membrane</location>
    </subcellularLocation>
</comment>
<dbReference type="SMART" id="SM00388">
    <property type="entry name" value="HisKA"/>
    <property type="match status" value="1"/>
</dbReference>
<dbReference type="EC" id="2.7.13.3" evidence="3"/>
<comment type="caution">
    <text evidence="10">The sequence shown here is derived from an EMBL/GenBank/DDBJ whole genome shotgun (WGS) entry which is preliminary data.</text>
</comment>
<dbReference type="InterPro" id="IPR005467">
    <property type="entry name" value="His_kinase_dom"/>
</dbReference>
<dbReference type="Gene3D" id="1.10.287.130">
    <property type="match status" value="1"/>
</dbReference>
<comment type="catalytic activity">
    <reaction evidence="1">
        <text>ATP + protein L-histidine = ADP + protein N-phospho-L-histidine.</text>
        <dbReference type="EC" id="2.7.13.3"/>
    </reaction>
</comment>
<dbReference type="InterPro" id="IPR004358">
    <property type="entry name" value="Sig_transdc_His_kin-like_C"/>
</dbReference>
<dbReference type="InterPro" id="IPR003594">
    <property type="entry name" value="HATPase_dom"/>
</dbReference>
<keyword evidence="8" id="KW-0812">Transmembrane</keyword>
<evidence type="ECO:0000259" key="9">
    <source>
        <dbReference type="PROSITE" id="PS50109"/>
    </source>
</evidence>
<evidence type="ECO:0000313" key="10">
    <source>
        <dbReference type="EMBL" id="NHA66528.1"/>
    </source>
</evidence>
<evidence type="ECO:0000256" key="8">
    <source>
        <dbReference type="SAM" id="Phobius"/>
    </source>
</evidence>
<dbReference type="SUPFAM" id="SSF47384">
    <property type="entry name" value="Homodimeric domain of signal transducing histidine kinase"/>
    <property type="match status" value="1"/>
</dbReference>
<feature type="transmembrane region" description="Helical" evidence="8">
    <location>
        <begin position="6"/>
        <end position="27"/>
    </location>
</feature>
<dbReference type="AlphaFoldDB" id="A0A8T6QXX7"/>
<dbReference type="InterPro" id="IPR036097">
    <property type="entry name" value="HisK_dim/P_sf"/>
</dbReference>
<proteinExistence type="predicted"/>
<dbReference type="Gene3D" id="3.30.565.10">
    <property type="entry name" value="Histidine kinase-like ATPase, C-terminal domain"/>
    <property type="match status" value="1"/>
</dbReference>
<dbReference type="Proteomes" id="UP000287866">
    <property type="component" value="Unassembled WGS sequence"/>
</dbReference>
<dbReference type="SMART" id="SM00387">
    <property type="entry name" value="HATPase_c"/>
    <property type="match status" value="1"/>
</dbReference>
<feature type="transmembrane region" description="Helical" evidence="8">
    <location>
        <begin position="69"/>
        <end position="89"/>
    </location>
</feature>
<evidence type="ECO:0000256" key="6">
    <source>
        <dbReference type="ARBA" id="ARBA00022777"/>
    </source>
</evidence>
<keyword evidence="7" id="KW-0902">Two-component regulatory system</keyword>
<dbReference type="CDD" id="cd00082">
    <property type="entry name" value="HisKA"/>
    <property type="match status" value="1"/>
</dbReference>
<feature type="transmembrane region" description="Helical" evidence="8">
    <location>
        <begin position="34"/>
        <end position="57"/>
    </location>
</feature>
<keyword evidence="8" id="KW-1133">Transmembrane helix</keyword>